<gene>
    <name evidence="4" type="ORF">ATK36_0779</name>
</gene>
<dbReference type="Gene3D" id="3.10.580.10">
    <property type="entry name" value="CBS-domain"/>
    <property type="match status" value="1"/>
</dbReference>
<reference evidence="4 5" key="1">
    <citation type="submission" date="2017-10" db="EMBL/GenBank/DDBJ databases">
        <title>Sequencing the genomes of 1000 actinobacteria strains.</title>
        <authorList>
            <person name="Klenk H.-P."/>
        </authorList>
    </citation>
    <scope>NUCLEOTIDE SEQUENCE [LARGE SCALE GENOMIC DNA]</scope>
    <source>
        <strain evidence="4 5">DSM 46092</strain>
    </source>
</reference>
<dbReference type="PANTHER" id="PTHR43080:SF29">
    <property type="entry name" value="OS02G0818000 PROTEIN"/>
    <property type="match status" value="1"/>
</dbReference>
<protein>
    <submittedName>
        <fullName evidence="4">CBS domain protein</fullName>
    </submittedName>
</protein>
<dbReference type="InterPro" id="IPR051257">
    <property type="entry name" value="Diverse_CBS-Domain"/>
</dbReference>
<dbReference type="SUPFAM" id="SSF54631">
    <property type="entry name" value="CBS-domain pair"/>
    <property type="match status" value="1"/>
</dbReference>
<sequence>MRARDIMTRPVVRAGPGTPVREAIALLTEHGVAALPVVDDENQVVGIFTEADALAGVLTGEPVGPDLRVHEVMTKPVDTVDLDADVSDIAARMLVGRLRSIPVIDEGGLAGIVSRRDLLRPLVRQDDTIAAQLRGLLRDYAGHRALWEVSVTGGIVTIRGVFADEAERRLVAALGRIVAGVVAVELCPQ</sequence>
<evidence type="ECO:0000256" key="1">
    <source>
        <dbReference type="ARBA" id="ARBA00023122"/>
    </source>
</evidence>
<name>A0A2A9G0N9_9PSEU</name>
<dbReference type="AlphaFoldDB" id="A0A2A9G0N9"/>
<feature type="domain" description="CBS" evidence="3">
    <location>
        <begin position="7"/>
        <end position="63"/>
    </location>
</feature>
<keyword evidence="1 2" id="KW-0129">CBS domain</keyword>
<dbReference type="InterPro" id="IPR046342">
    <property type="entry name" value="CBS_dom_sf"/>
</dbReference>
<feature type="domain" description="CBS" evidence="3">
    <location>
        <begin position="73"/>
        <end position="128"/>
    </location>
</feature>
<keyword evidence="5" id="KW-1185">Reference proteome</keyword>
<dbReference type="Proteomes" id="UP000243542">
    <property type="component" value="Unassembled WGS sequence"/>
</dbReference>
<dbReference type="RefSeq" id="WP_098510322.1">
    <property type="nucleotide sequence ID" value="NZ_JBIAKZ010000010.1"/>
</dbReference>
<dbReference type="InterPro" id="IPR000644">
    <property type="entry name" value="CBS_dom"/>
</dbReference>
<accession>A0A2A9G0N9</accession>
<evidence type="ECO:0000259" key="3">
    <source>
        <dbReference type="PROSITE" id="PS51371"/>
    </source>
</evidence>
<proteinExistence type="predicted"/>
<dbReference type="PROSITE" id="PS51371">
    <property type="entry name" value="CBS"/>
    <property type="match status" value="2"/>
</dbReference>
<evidence type="ECO:0000313" key="5">
    <source>
        <dbReference type="Proteomes" id="UP000243542"/>
    </source>
</evidence>
<evidence type="ECO:0000313" key="4">
    <source>
        <dbReference type="EMBL" id="PFG57214.1"/>
    </source>
</evidence>
<dbReference type="Pfam" id="PF00571">
    <property type="entry name" value="CBS"/>
    <property type="match status" value="2"/>
</dbReference>
<dbReference type="SMART" id="SM00116">
    <property type="entry name" value="CBS"/>
    <property type="match status" value="2"/>
</dbReference>
<comment type="caution">
    <text evidence="4">The sequence shown here is derived from an EMBL/GenBank/DDBJ whole genome shotgun (WGS) entry which is preliminary data.</text>
</comment>
<evidence type="ECO:0000256" key="2">
    <source>
        <dbReference type="PROSITE-ProRule" id="PRU00703"/>
    </source>
</evidence>
<dbReference type="PANTHER" id="PTHR43080">
    <property type="entry name" value="CBS DOMAIN-CONTAINING PROTEIN CBSX3, MITOCHONDRIAL"/>
    <property type="match status" value="1"/>
</dbReference>
<organism evidence="4 5">
    <name type="scientific">Amycolatopsis sulphurea</name>
    <dbReference type="NCBI Taxonomy" id="76022"/>
    <lineage>
        <taxon>Bacteria</taxon>
        <taxon>Bacillati</taxon>
        <taxon>Actinomycetota</taxon>
        <taxon>Actinomycetes</taxon>
        <taxon>Pseudonocardiales</taxon>
        <taxon>Pseudonocardiaceae</taxon>
        <taxon>Amycolatopsis</taxon>
    </lineage>
</organism>
<dbReference type="EMBL" id="PDJK01000001">
    <property type="protein sequence ID" value="PFG57214.1"/>
    <property type="molecule type" value="Genomic_DNA"/>
</dbReference>